<gene>
    <name evidence="1" type="ORF">FPZ52_01215</name>
</gene>
<accession>A0A5B8I547</accession>
<dbReference type="InterPro" id="IPR010593">
    <property type="entry name" value="DUF1159"/>
</dbReference>
<dbReference type="Proteomes" id="UP000318483">
    <property type="component" value="Chromosome"/>
</dbReference>
<dbReference type="InterPro" id="IPR007922">
    <property type="entry name" value="DciA-like"/>
</dbReference>
<dbReference type="OrthoDB" id="7160947at2"/>
<evidence type="ECO:0000313" key="1">
    <source>
        <dbReference type="EMBL" id="QDY68375.1"/>
    </source>
</evidence>
<dbReference type="KEGG" id="lit:FPZ52_01215"/>
<name>A0A5B8I547_9RHOB</name>
<dbReference type="EMBL" id="CP042261">
    <property type="protein sequence ID" value="QDY68375.1"/>
    <property type="molecule type" value="Genomic_DNA"/>
</dbReference>
<proteinExistence type="predicted"/>
<reference evidence="1 2" key="1">
    <citation type="submission" date="2019-07" db="EMBL/GenBank/DDBJ databases">
        <title>Litoreibacter alkalisoli sp. nov., isolated from saline-alkaline soil.</title>
        <authorList>
            <person name="Wang S."/>
            <person name="Xu L."/>
            <person name="Xing Y.-T."/>
            <person name="Sun J.-Q."/>
        </authorList>
    </citation>
    <scope>NUCLEOTIDE SEQUENCE [LARGE SCALE GENOMIC DNA]</scope>
    <source>
        <strain evidence="1 2">LN3S51</strain>
    </source>
</reference>
<dbReference type="RefSeq" id="WP_146362939.1">
    <property type="nucleotide sequence ID" value="NZ_CP042261.1"/>
</dbReference>
<dbReference type="PIRSF" id="PIRSF032064">
    <property type="entry name" value="UCP032064"/>
    <property type="match status" value="1"/>
</dbReference>
<protein>
    <submittedName>
        <fullName evidence="1">DUF721 domain-containing protein</fullName>
    </submittedName>
</protein>
<dbReference type="Pfam" id="PF05258">
    <property type="entry name" value="DciA"/>
    <property type="match status" value="1"/>
</dbReference>
<keyword evidence="2" id="KW-1185">Reference proteome</keyword>
<sequence length="174" mass="18621">MAQKTQSTYPRRRRGKGFTKAGGLVQTQIRKVGETRGFAVSRLVTHWAEVVGDDIAKLCQPLKVSYAKGGMGGTLTVLTRGAAAPMVQGYLPSIRDRVNACYGYNAISRVSVTQTAPMGFAEGQTPFTYRRTQPVVPAPQDHPKAREAAAGVSDPGLRAALESLGANIMNDTNN</sequence>
<organism evidence="1 2">
    <name type="scientific">Qingshengfaniella alkalisoli</name>
    <dbReference type="NCBI Taxonomy" id="2599296"/>
    <lineage>
        <taxon>Bacteria</taxon>
        <taxon>Pseudomonadati</taxon>
        <taxon>Pseudomonadota</taxon>
        <taxon>Alphaproteobacteria</taxon>
        <taxon>Rhodobacterales</taxon>
        <taxon>Paracoccaceae</taxon>
        <taxon>Qingshengfaniella</taxon>
    </lineage>
</organism>
<dbReference type="AlphaFoldDB" id="A0A5B8I547"/>
<evidence type="ECO:0000313" key="2">
    <source>
        <dbReference type="Proteomes" id="UP000318483"/>
    </source>
</evidence>